<dbReference type="PANTHER" id="PTHR11101:SF80">
    <property type="entry name" value="PHOSPHATE TRANSPORTER"/>
    <property type="match status" value="1"/>
</dbReference>
<comment type="subcellular location">
    <subcellularLocation>
        <location evidence="1 8">Membrane</location>
        <topology evidence="1 8">Multi-pass membrane protein</topology>
    </subcellularLocation>
</comment>
<evidence type="ECO:0000256" key="1">
    <source>
        <dbReference type="ARBA" id="ARBA00004141"/>
    </source>
</evidence>
<keyword evidence="10" id="KW-1185">Reference proteome</keyword>
<evidence type="ECO:0000313" key="10">
    <source>
        <dbReference type="Proteomes" id="UP000008144"/>
    </source>
</evidence>
<keyword evidence="6 8" id="KW-1133">Transmembrane helix</keyword>
<reference evidence="9" key="3">
    <citation type="submission" date="2025-09" db="UniProtKB">
        <authorList>
            <consortium name="Ensembl"/>
        </authorList>
    </citation>
    <scope>IDENTIFICATION</scope>
</reference>
<feature type="transmembrane region" description="Helical" evidence="8">
    <location>
        <begin position="140"/>
        <end position="160"/>
    </location>
</feature>
<evidence type="ECO:0000256" key="6">
    <source>
        <dbReference type="ARBA" id="ARBA00022989"/>
    </source>
</evidence>
<organism evidence="9 10">
    <name type="scientific">Ciona intestinalis</name>
    <name type="common">Transparent sea squirt</name>
    <name type="synonym">Ascidia intestinalis</name>
    <dbReference type="NCBI Taxonomy" id="7719"/>
    <lineage>
        <taxon>Eukaryota</taxon>
        <taxon>Metazoa</taxon>
        <taxon>Chordata</taxon>
        <taxon>Tunicata</taxon>
        <taxon>Ascidiacea</taxon>
        <taxon>Phlebobranchia</taxon>
        <taxon>Cionidae</taxon>
        <taxon>Ciona</taxon>
    </lineage>
</organism>
<reference evidence="10" key="1">
    <citation type="journal article" date="2002" name="Science">
        <title>The draft genome of Ciona intestinalis: insights into chordate and vertebrate origins.</title>
        <authorList>
            <person name="Dehal P."/>
            <person name="Satou Y."/>
            <person name="Campbell R.K."/>
            <person name="Chapman J."/>
            <person name="Degnan B."/>
            <person name="De Tomaso A."/>
            <person name="Davidson B."/>
            <person name="Di Gregorio A."/>
            <person name="Gelpke M."/>
            <person name="Goodstein D.M."/>
            <person name="Harafuji N."/>
            <person name="Hastings K.E."/>
            <person name="Ho I."/>
            <person name="Hotta K."/>
            <person name="Huang W."/>
            <person name="Kawashima T."/>
            <person name="Lemaire P."/>
            <person name="Martinez D."/>
            <person name="Meinertzhagen I.A."/>
            <person name="Necula S."/>
            <person name="Nonaka M."/>
            <person name="Putnam N."/>
            <person name="Rash S."/>
            <person name="Saiga H."/>
            <person name="Satake M."/>
            <person name="Terry A."/>
            <person name="Yamada L."/>
            <person name="Wang H.G."/>
            <person name="Awazu S."/>
            <person name="Azumi K."/>
            <person name="Boore J."/>
            <person name="Branno M."/>
            <person name="Chin-Bow S."/>
            <person name="DeSantis R."/>
            <person name="Doyle S."/>
            <person name="Francino P."/>
            <person name="Keys D.N."/>
            <person name="Haga S."/>
            <person name="Hayashi H."/>
            <person name="Hino K."/>
            <person name="Imai K.S."/>
            <person name="Inaba K."/>
            <person name="Kano S."/>
            <person name="Kobayashi K."/>
            <person name="Kobayashi M."/>
            <person name="Lee B.I."/>
            <person name="Makabe K.W."/>
            <person name="Manohar C."/>
            <person name="Matassi G."/>
            <person name="Medina M."/>
            <person name="Mochizuki Y."/>
            <person name="Mount S."/>
            <person name="Morishita T."/>
            <person name="Miura S."/>
            <person name="Nakayama A."/>
            <person name="Nishizaka S."/>
            <person name="Nomoto H."/>
            <person name="Ohta F."/>
            <person name="Oishi K."/>
            <person name="Rigoutsos I."/>
            <person name="Sano M."/>
            <person name="Sasaki A."/>
            <person name="Sasakura Y."/>
            <person name="Shoguchi E."/>
            <person name="Shin-i T."/>
            <person name="Spagnuolo A."/>
            <person name="Stainier D."/>
            <person name="Suzuki M.M."/>
            <person name="Tassy O."/>
            <person name="Takatori N."/>
            <person name="Tokuoka M."/>
            <person name="Yagi K."/>
            <person name="Yoshizaki F."/>
            <person name="Wada S."/>
            <person name="Zhang C."/>
            <person name="Hyatt P.D."/>
            <person name="Larimer F."/>
            <person name="Detter C."/>
            <person name="Doggett N."/>
            <person name="Glavina T."/>
            <person name="Hawkins T."/>
            <person name="Richardson P."/>
            <person name="Lucas S."/>
            <person name="Kohara Y."/>
            <person name="Levine M."/>
            <person name="Satoh N."/>
            <person name="Rokhsar D.S."/>
        </authorList>
    </citation>
    <scope>NUCLEOTIDE SEQUENCE [LARGE SCALE GENOMIC DNA]</scope>
</reference>
<dbReference type="PANTHER" id="PTHR11101">
    <property type="entry name" value="PHOSPHATE TRANSPORTER"/>
    <property type="match status" value="1"/>
</dbReference>
<dbReference type="InParanoid" id="F6UR25"/>
<feature type="transmembrane region" description="Helical" evidence="8">
    <location>
        <begin position="60"/>
        <end position="80"/>
    </location>
</feature>
<feature type="transmembrane region" description="Helical" evidence="8">
    <location>
        <begin position="236"/>
        <end position="262"/>
    </location>
</feature>
<gene>
    <name evidence="9" type="primary">LOC100177766</name>
</gene>
<feature type="transmembrane region" description="Helical" evidence="8">
    <location>
        <begin position="20"/>
        <end position="39"/>
    </location>
</feature>
<feature type="transmembrane region" description="Helical" evidence="8">
    <location>
        <begin position="202"/>
        <end position="224"/>
    </location>
</feature>
<feature type="transmembrane region" description="Helical" evidence="8">
    <location>
        <begin position="506"/>
        <end position="531"/>
    </location>
</feature>
<evidence type="ECO:0000256" key="2">
    <source>
        <dbReference type="ARBA" id="ARBA00009916"/>
    </source>
</evidence>
<feature type="transmembrane region" description="Helical" evidence="8">
    <location>
        <begin position="410"/>
        <end position="431"/>
    </location>
</feature>
<feature type="transmembrane region" description="Helical" evidence="8">
    <location>
        <begin position="387"/>
        <end position="404"/>
    </location>
</feature>
<keyword evidence="7 8" id="KW-0472">Membrane</keyword>
<feature type="transmembrane region" description="Helical" evidence="8">
    <location>
        <begin position="451"/>
        <end position="472"/>
    </location>
</feature>
<evidence type="ECO:0000256" key="3">
    <source>
        <dbReference type="ARBA" id="ARBA00022448"/>
    </source>
</evidence>
<name>F6UR25_CIOIN</name>
<dbReference type="HOGENOM" id="CLU_015355_3_1_1"/>
<dbReference type="FunCoup" id="F6UR25">
    <property type="interactions" value="3"/>
</dbReference>
<evidence type="ECO:0000313" key="9">
    <source>
        <dbReference type="Ensembl" id="ENSCINP00000016673.3"/>
    </source>
</evidence>
<comment type="function">
    <text evidence="8">Sodium-phosphate symporter.</text>
</comment>
<evidence type="ECO:0000256" key="7">
    <source>
        <dbReference type="ARBA" id="ARBA00023136"/>
    </source>
</evidence>
<proteinExistence type="inferred from homology"/>
<comment type="similarity">
    <text evidence="2 8">Belongs to the inorganic phosphate transporter (PiT) (TC 2.A.20) family.</text>
</comment>
<reference evidence="9" key="2">
    <citation type="submission" date="2025-08" db="UniProtKB">
        <authorList>
            <consortium name="Ensembl"/>
        </authorList>
    </citation>
    <scope>IDENTIFICATION</scope>
</reference>
<keyword evidence="3 8" id="KW-0813">Transport</keyword>
<evidence type="ECO:0000256" key="5">
    <source>
        <dbReference type="ARBA" id="ARBA00022692"/>
    </source>
</evidence>
<sequence>MPTTSFQVTTEAAWSNESLLWILITGFIIAFVLAFAVGANDVANSFGTAVGAKVLTLKQACVLATIFETAGAVLLGAKVGETIRKGIIDVTVYDDVTNGVTILMLGELSAMFDATISISGSAVWQLVATRFRLPVSGTHSIVGSCIGFSLVAVGSTGVNWPKLGLIVASWFISPVLSGGLTVLLFLFVNYTILAKENPLKNGLLLLPFFYAITIGINTFSIVYSGAPLLGLDHLPVWASVLISLGFALLTVFILVVSLLLYLKRKIKTYFIFDDSGYQTPNDKNQNTPESSSLIEKVCTLPEETEFRLQLDSNGSMFSRGNTVVTKTILPNKIWTNSEANNNTNKDVEIESTEENEVDDGPAVRELFSSLQVLTACFASFAHGGNDVSNAIGPLIALWIVFWSGEVVQKAFTPWYLLMYGGFGICIGLWLLGRRVIETIGSNLTKVTPSRFRGFCIELMTALTVLVASNVGLPVSTTHCKVGSVVSIGWFRSRSAVDWSLVGNIAVAWFVTVPVSGLLSAGVMWVLILFSLKKLSPSKKKLISIFF</sequence>
<dbReference type="Ensembl" id="ENSCINT00000016673.3">
    <property type="protein sequence ID" value="ENSCINP00000016673.3"/>
    <property type="gene ID" value="ENSCING00000008160.3"/>
</dbReference>
<keyword evidence="5 8" id="KW-0812">Transmembrane</keyword>
<accession>F6UR25</accession>
<evidence type="ECO:0000256" key="4">
    <source>
        <dbReference type="ARBA" id="ARBA00022592"/>
    </source>
</evidence>
<dbReference type="GO" id="GO:0016020">
    <property type="term" value="C:membrane"/>
    <property type="evidence" value="ECO:0007669"/>
    <property type="project" value="UniProtKB-SubCell"/>
</dbReference>
<protein>
    <recommendedName>
        <fullName evidence="8">Phosphate transporter</fullName>
    </recommendedName>
</protein>
<keyword evidence="4 8" id="KW-0592">Phosphate transport</keyword>
<dbReference type="GO" id="GO:0005315">
    <property type="term" value="F:phosphate transmembrane transporter activity"/>
    <property type="evidence" value="ECO:0000318"/>
    <property type="project" value="GO_Central"/>
</dbReference>
<dbReference type="Proteomes" id="UP000008144">
    <property type="component" value="Unassembled WGS sequence"/>
</dbReference>
<dbReference type="AlphaFoldDB" id="F6UR25"/>
<dbReference type="InterPro" id="IPR001204">
    <property type="entry name" value="Phos_transporter"/>
</dbReference>
<dbReference type="Pfam" id="PF01384">
    <property type="entry name" value="PHO4"/>
    <property type="match status" value="1"/>
</dbReference>
<dbReference type="GO" id="GO:0035435">
    <property type="term" value="P:phosphate ion transmembrane transport"/>
    <property type="evidence" value="ECO:0000318"/>
    <property type="project" value="GO_Central"/>
</dbReference>
<evidence type="ECO:0000256" key="8">
    <source>
        <dbReference type="RuleBase" id="RU363058"/>
    </source>
</evidence>
<feature type="transmembrane region" description="Helical" evidence="8">
    <location>
        <begin position="166"/>
        <end position="190"/>
    </location>
</feature>
<dbReference type="GeneTree" id="ENSGT00390000014879"/>